<dbReference type="EMBL" id="JANEYG010000089">
    <property type="protein sequence ID" value="KAJ8913677.1"/>
    <property type="molecule type" value="Genomic_DNA"/>
</dbReference>
<feature type="domain" description="C2H2-type" evidence="7">
    <location>
        <begin position="377"/>
        <end position="404"/>
    </location>
</feature>
<reference evidence="8 9" key="1">
    <citation type="journal article" date="2023" name="Insect Mol. Biol.">
        <title>Genome sequencing provides insights into the evolution of gene families encoding plant cell wall-degrading enzymes in longhorned beetles.</title>
        <authorList>
            <person name="Shin N.R."/>
            <person name="Okamura Y."/>
            <person name="Kirsch R."/>
            <person name="Pauchet Y."/>
        </authorList>
    </citation>
    <scope>NUCLEOTIDE SEQUENCE [LARGE SCALE GENOMIC DNA]</scope>
    <source>
        <strain evidence="8">EAD_L_NR</strain>
    </source>
</reference>
<dbReference type="SMART" id="SM00868">
    <property type="entry name" value="zf-AD"/>
    <property type="match status" value="2"/>
</dbReference>
<keyword evidence="1" id="KW-0479">Metal-binding</keyword>
<dbReference type="GO" id="GO:0005634">
    <property type="term" value="C:nucleus"/>
    <property type="evidence" value="ECO:0007669"/>
    <property type="project" value="InterPro"/>
</dbReference>
<proteinExistence type="predicted"/>
<feature type="compositionally biased region" description="Basic residues" evidence="6">
    <location>
        <begin position="324"/>
        <end position="334"/>
    </location>
</feature>
<evidence type="ECO:0000256" key="1">
    <source>
        <dbReference type="ARBA" id="ARBA00022723"/>
    </source>
</evidence>
<gene>
    <name evidence="8" type="ORF">NQ315_007394</name>
</gene>
<evidence type="ECO:0000256" key="5">
    <source>
        <dbReference type="PROSITE-ProRule" id="PRU00042"/>
    </source>
</evidence>
<evidence type="ECO:0000256" key="6">
    <source>
        <dbReference type="SAM" id="MobiDB-lite"/>
    </source>
</evidence>
<dbReference type="Pfam" id="PF13909">
    <property type="entry name" value="zf-H2C2_5"/>
    <property type="match status" value="1"/>
</dbReference>
<evidence type="ECO:0000259" key="7">
    <source>
        <dbReference type="PROSITE" id="PS50157"/>
    </source>
</evidence>
<feature type="region of interest" description="Disordered" evidence="6">
    <location>
        <begin position="308"/>
        <end position="342"/>
    </location>
</feature>
<dbReference type="GO" id="GO:0008270">
    <property type="term" value="F:zinc ion binding"/>
    <property type="evidence" value="ECO:0007669"/>
    <property type="project" value="UniProtKB-KW"/>
</dbReference>
<evidence type="ECO:0000313" key="8">
    <source>
        <dbReference type="EMBL" id="KAJ8913677.1"/>
    </source>
</evidence>
<comment type="caution">
    <text evidence="8">The sequence shown here is derived from an EMBL/GenBank/DDBJ whole genome shotgun (WGS) entry which is preliminary data.</text>
</comment>
<dbReference type="PANTHER" id="PTHR24403:SF67">
    <property type="entry name" value="FI01116P-RELATED"/>
    <property type="match status" value="1"/>
</dbReference>
<dbReference type="InterPro" id="IPR050688">
    <property type="entry name" value="Zinc_finger/UBP_domain"/>
</dbReference>
<keyword evidence="9" id="KW-1185">Reference proteome</keyword>
<dbReference type="FunFam" id="3.30.160.60:FF:002203">
    <property type="entry name" value="Zinc finger protein 142-like Protein"/>
    <property type="match status" value="1"/>
</dbReference>
<organism evidence="8 9">
    <name type="scientific">Exocentrus adspersus</name>
    <dbReference type="NCBI Taxonomy" id="1586481"/>
    <lineage>
        <taxon>Eukaryota</taxon>
        <taxon>Metazoa</taxon>
        <taxon>Ecdysozoa</taxon>
        <taxon>Arthropoda</taxon>
        <taxon>Hexapoda</taxon>
        <taxon>Insecta</taxon>
        <taxon>Pterygota</taxon>
        <taxon>Neoptera</taxon>
        <taxon>Endopterygota</taxon>
        <taxon>Coleoptera</taxon>
        <taxon>Polyphaga</taxon>
        <taxon>Cucujiformia</taxon>
        <taxon>Chrysomeloidea</taxon>
        <taxon>Cerambycidae</taxon>
        <taxon>Lamiinae</taxon>
        <taxon>Acanthocinini</taxon>
        <taxon>Exocentrus</taxon>
    </lineage>
</organism>
<dbReference type="Proteomes" id="UP001159042">
    <property type="component" value="Unassembled WGS sequence"/>
</dbReference>
<evidence type="ECO:0000256" key="4">
    <source>
        <dbReference type="ARBA" id="ARBA00022833"/>
    </source>
</evidence>
<keyword evidence="2" id="KW-0677">Repeat</keyword>
<dbReference type="PANTHER" id="PTHR24403">
    <property type="entry name" value="ZINC FINGER PROTEIN"/>
    <property type="match status" value="1"/>
</dbReference>
<protein>
    <recommendedName>
        <fullName evidence="7">C2H2-type domain-containing protein</fullName>
    </recommendedName>
</protein>
<dbReference type="AlphaFoldDB" id="A0AAV8VHX2"/>
<name>A0AAV8VHX2_9CUCU</name>
<evidence type="ECO:0000256" key="3">
    <source>
        <dbReference type="ARBA" id="ARBA00022771"/>
    </source>
</evidence>
<feature type="domain" description="C2H2-type" evidence="7">
    <location>
        <begin position="440"/>
        <end position="462"/>
    </location>
</feature>
<feature type="domain" description="C2H2-type" evidence="7">
    <location>
        <begin position="408"/>
        <end position="436"/>
    </location>
</feature>
<dbReference type="InterPro" id="IPR036236">
    <property type="entry name" value="Znf_C2H2_sf"/>
</dbReference>
<dbReference type="InterPro" id="IPR013087">
    <property type="entry name" value="Znf_C2H2_type"/>
</dbReference>
<dbReference type="Gene3D" id="3.30.160.60">
    <property type="entry name" value="Classic Zinc Finger"/>
    <property type="match status" value="2"/>
</dbReference>
<keyword evidence="3 5" id="KW-0863">Zinc-finger</keyword>
<accession>A0AAV8VHX2</accession>
<dbReference type="SUPFAM" id="SSF57667">
    <property type="entry name" value="beta-beta-alpha zinc fingers"/>
    <property type="match status" value="2"/>
</dbReference>
<evidence type="ECO:0000313" key="9">
    <source>
        <dbReference type="Proteomes" id="UP001159042"/>
    </source>
</evidence>
<dbReference type="PROSITE" id="PS50157">
    <property type="entry name" value="ZINC_FINGER_C2H2_2"/>
    <property type="match status" value="3"/>
</dbReference>
<sequence>MDRNTTKPETCVLCFNGYPECNFEAIQEDTKDILSKLSIQIDAENRSMMCEYCSIKVKVFHAFKSACIRTENFITTFVGEVTGDQVDLKELFIKEKKEKGQGDLADTLCDRDLCRLCRSVVDKGCLYLNGTDCHVNAVKIFIQRCVPEVNVNNTKDPVVCDNCIELLKSYCAFLDSCADAKIQRMVKREFEANETEEFNEQATAIMENLGELLKQHSIFSFTSKEENSSQNRTEDMVNKKFDHPQFGYHPDDSNGTQQFNCGSYNYQNQVLVDVDTASTPDALHLNSFLQPSTSASIKIPVDPHSYDFHSDAQVKSQKSDLRRPKSQTKPKTRRKTPEDRSQIKPHRCYLCSFNSKHKQSLRRHMLVHKDPSEINWFKCELCSFKTKRKNYLTSHMLVHKDPSGIEWFKCSACNFKAKRKRNLKTHVMLVHKSPSETRWYKCQLCDFKAKYNKSLKQHQSAH</sequence>
<keyword evidence="4" id="KW-0862">Zinc</keyword>
<dbReference type="SMART" id="SM00355">
    <property type="entry name" value="ZnF_C2H2"/>
    <property type="match status" value="4"/>
</dbReference>
<dbReference type="InterPro" id="IPR012934">
    <property type="entry name" value="Znf_AD"/>
</dbReference>
<evidence type="ECO:0000256" key="2">
    <source>
        <dbReference type="ARBA" id="ARBA00022737"/>
    </source>
</evidence>
<dbReference type="GO" id="GO:0045944">
    <property type="term" value="P:positive regulation of transcription by RNA polymerase II"/>
    <property type="evidence" value="ECO:0007669"/>
    <property type="project" value="TreeGrafter"/>
</dbReference>
<feature type="compositionally biased region" description="Basic and acidic residues" evidence="6">
    <location>
        <begin position="308"/>
        <end position="323"/>
    </location>
</feature>